<dbReference type="eggNOG" id="KOG4032">
    <property type="taxonomic scope" value="Eukaryota"/>
</dbReference>
<dbReference type="PANTHER" id="PTHR21250">
    <property type="entry name" value="PRE-RRNA-PROCESSING PROTEIN TSR2 HOMOLOG"/>
    <property type="match status" value="1"/>
</dbReference>
<proteinExistence type="inferred from homology"/>
<dbReference type="STRING" id="556484.B5Y4K8"/>
<evidence type="ECO:0000313" key="5">
    <source>
        <dbReference type="Proteomes" id="UP000000759"/>
    </source>
</evidence>
<dbReference type="EMBL" id="CP001142">
    <property type="protein sequence ID" value="ACI65779.1"/>
    <property type="molecule type" value="Genomic_DNA"/>
</dbReference>
<feature type="non-terminal residue" evidence="4">
    <location>
        <position position="248"/>
    </location>
</feature>
<protein>
    <recommendedName>
        <fullName evidence="6">Pre-rRNA-processing protein TSR2</fullName>
    </recommendedName>
</protein>
<feature type="compositionally biased region" description="Polar residues" evidence="3">
    <location>
        <begin position="191"/>
        <end position="208"/>
    </location>
</feature>
<dbReference type="KEGG" id="pti:PHATR_33186"/>
<feature type="compositionally biased region" description="Acidic residues" evidence="3">
    <location>
        <begin position="169"/>
        <end position="187"/>
    </location>
</feature>
<dbReference type="RefSeq" id="XP_002186309.1">
    <property type="nucleotide sequence ID" value="XM_002186273.1"/>
</dbReference>
<sequence length="248" mass="27174">MVALFFRVSKPLDGNCNPANRREREGLYDTELLIVTQAGPVSTTQDSVMDEFRAGVTAILRSWSALRTAVEAGWGGVESVAKADDLRRILYEYFDGVNFPPKKITQEDLEDCLAIYMEEEFSIVLEDNSERQIAETIWRLYEAASKGDSSLASQVVAASNASLAQVQTMEEDDDDDDDEPAMLDTDDSTPVPASTSPGVSAVEYSNESVFGKPIQKKIPKLDGPLRQLGEVPTEQASPVQIDEDGFAP</sequence>
<dbReference type="OrthoDB" id="263560at2759"/>
<comment type="similarity">
    <text evidence="1">Belongs to the TSR2 family.</text>
</comment>
<dbReference type="GO" id="GO:0006364">
    <property type="term" value="P:rRNA processing"/>
    <property type="evidence" value="ECO:0007669"/>
    <property type="project" value="UniProtKB-KW"/>
</dbReference>
<name>B5Y4K8_PHATC</name>
<dbReference type="HOGENOM" id="CLU_1126455_0_0_1"/>
<dbReference type="AlphaFoldDB" id="B5Y4K8"/>
<accession>B5Y4K8</accession>
<gene>
    <name evidence="4" type="ORF">PHATR_33186</name>
</gene>
<evidence type="ECO:0000256" key="2">
    <source>
        <dbReference type="ARBA" id="ARBA00022552"/>
    </source>
</evidence>
<dbReference type="Proteomes" id="UP000000759">
    <property type="component" value="Chromosome 3"/>
</dbReference>
<dbReference type="PaxDb" id="2850-Phatr33186"/>
<dbReference type="InParanoid" id="B5Y4K8"/>
<evidence type="ECO:0000256" key="1">
    <source>
        <dbReference type="ARBA" id="ARBA00006524"/>
    </source>
</evidence>
<reference evidence="5" key="2">
    <citation type="submission" date="2008-08" db="EMBL/GenBank/DDBJ databases">
        <authorList>
            <consortium name="Diatom Consortium"/>
            <person name="Grigoriev I."/>
            <person name="Grimwood J."/>
            <person name="Kuo A."/>
            <person name="Otillar R.P."/>
            <person name="Salamov A."/>
            <person name="Detter J.C."/>
            <person name="Lindquist E."/>
            <person name="Shapiro H."/>
            <person name="Lucas S."/>
            <person name="Glavina del Rio T."/>
            <person name="Pitluck S."/>
            <person name="Rokhsar D."/>
            <person name="Bowler C."/>
        </authorList>
    </citation>
    <scope>GENOME REANNOTATION</scope>
    <source>
        <strain evidence="5">CCAP 1055/1</strain>
    </source>
</reference>
<keyword evidence="5" id="KW-1185">Reference proteome</keyword>
<organism evidence="4 5">
    <name type="scientific">Phaeodactylum tricornutum (strain CCAP 1055/1)</name>
    <dbReference type="NCBI Taxonomy" id="556484"/>
    <lineage>
        <taxon>Eukaryota</taxon>
        <taxon>Sar</taxon>
        <taxon>Stramenopiles</taxon>
        <taxon>Ochrophyta</taxon>
        <taxon>Bacillariophyta</taxon>
        <taxon>Bacillariophyceae</taxon>
        <taxon>Bacillariophycidae</taxon>
        <taxon>Naviculales</taxon>
        <taxon>Phaeodactylaceae</taxon>
        <taxon>Phaeodactylum</taxon>
    </lineage>
</organism>
<evidence type="ECO:0000256" key="3">
    <source>
        <dbReference type="SAM" id="MobiDB-lite"/>
    </source>
</evidence>
<feature type="region of interest" description="Disordered" evidence="3">
    <location>
        <begin position="166"/>
        <end position="248"/>
    </location>
</feature>
<reference evidence="4 5" key="1">
    <citation type="journal article" date="2008" name="Nature">
        <title>The Phaeodactylum genome reveals the evolutionary history of diatom genomes.</title>
        <authorList>
            <person name="Bowler C."/>
            <person name="Allen A.E."/>
            <person name="Badger J.H."/>
            <person name="Grimwood J."/>
            <person name="Jabbari K."/>
            <person name="Kuo A."/>
            <person name="Maheswari U."/>
            <person name="Martens C."/>
            <person name="Maumus F."/>
            <person name="Otillar R.P."/>
            <person name="Rayko E."/>
            <person name="Salamov A."/>
            <person name="Vandepoele K."/>
            <person name="Beszteri B."/>
            <person name="Gruber A."/>
            <person name="Heijde M."/>
            <person name="Katinka M."/>
            <person name="Mock T."/>
            <person name="Valentin K."/>
            <person name="Verret F."/>
            <person name="Berges J.A."/>
            <person name="Brownlee C."/>
            <person name="Cadoret J.P."/>
            <person name="Chiovitti A."/>
            <person name="Choi C.J."/>
            <person name="Coesel S."/>
            <person name="De Martino A."/>
            <person name="Detter J.C."/>
            <person name="Durkin C."/>
            <person name="Falciatore A."/>
            <person name="Fournet J."/>
            <person name="Haruta M."/>
            <person name="Huysman M.J."/>
            <person name="Jenkins B.D."/>
            <person name="Jiroutova K."/>
            <person name="Jorgensen R.E."/>
            <person name="Joubert Y."/>
            <person name="Kaplan A."/>
            <person name="Kroger N."/>
            <person name="Kroth P.G."/>
            <person name="La Roche J."/>
            <person name="Lindquist E."/>
            <person name="Lommer M."/>
            <person name="Martin-Jezequel V."/>
            <person name="Lopez P.J."/>
            <person name="Lucas S."/>
            <person name="Mangogna M."/>
            <person name="McGinnis K."/>
            <person name="Medlin L.K."/>
            <person name="Montsant A."/>
            <person name="Oudot-Le Secq M.P."/>
            <person name="Napoli C."/>
            <person name="Obornik M."/>
            <person name="Parker M.S."/>
            <person name="Petit J.L."/>
            <person name="Porcel B.M."/>
            <person name="Poulsen N."/>
            <person name="Robison M."/>
            <person name="Rychlewski L."/>
            <person name="Rynearson T.A."/>
            <person name="Schmutz J."/>
            <person name="Shapiro H."/>
            <person name="Siaut M."/>
            <person name="Stanley M."/>
            <person name="Sussman M.R."/>
            <person name="Taylor A.R."/>
            <person name="Vardi A."/>
            <person name="von Dassow P."/>
            <person name="Vyverman W."/>
            <person name="Willis A."/>
            <person name="Wyrwicz L.S."/>
            <person name="Rokhsar D.S."/>
            <person name="Weissenbach J."/>
            <person name="Armbrust E.V."/>
            <person name="Green B.R."/>
            <person name="Van de Peer Y."/>
            <person name="Grigoriev I.V."/>
        </authorList>
    </citation>
    <scope>NUCLEOTIDE SEQUENCE [LARGE SCALE GENOMIC DNA]</scope>
    <source>
        <strain evidence="4 5">CCAP 1055/1</strain>
    </source>
</reference>
<dbReference type="Pfam" id="PF10273">
    <property type="entry name" value="WGG"/>
    <property type="match status" value="1"/>
</dbReference>
<dbReference type="InterPro" id="IPR019398">
    <property type="entry name" value="Pre-rRNA_process_TSR2"/>
</dbReference>
<dbReference type="GeneID" id="7204330"/>
<evidence type="ECO:0008006" key="6">
    <source>
        <dbReference type="Google" id="ProtNLM"/>
    </source>
</evidence>
<evidence type="ECO:0000313" key="4">
    <source>
        <dbReference type="EMBL" id="ACI65779.1"/>
    </source>
</evidence>
<keyword evidence="2" id="KW-0698">rRNA processing</keyword>